<name>A0A1X9NFW1_9GAMM</name>
<organism evidence="1 2">
    <name type="scientific">Oceanicoccus sagamiensis</name>
    <dbReference type="NCBI Taxonomy" id="716816"/>
    <lineage>
        <taxon>Bacteria</taxon>
        <taxon>Pseudomonadati</taxon>
        <taxon>Pseudomonadota</taxon>
        <taxon>Gammaproteobacteria</taxon>
        <taxon>Cellvibrionales</taxon>
        <taxon>Spongiibacteraceae</taxon>
        <taxon>Oceanicoccus</taxon>
    </lineage>
</organism>
<dbReference type="KEGG" id="osg:BST96_14975"/>
<proteinExistence type="predicted"/>
<sequence length="93" mass="10190">MLNPGIPNTIKPAFLRSMASKKYIQGYTTIELMTQAKTEGECLMIAAVSLFDVKHGAFYSAMSEQEAGFVKGCHSVVRQFLEEANIPSDTLSV</sequence>
<gene>
    <name evidence="1" type="ORF">BST96_14975</name>
</gene>
<dbReference type="STRING" id="716816.BST96_14975"/>
<evidence type="ECO:0000313" key="1">
    <source>
        <dbReference type="EMBL" id="ARN75302.1"/>
    </source>
</evidence>
<dbReference type="Proteomes" id="UP000193450">
    <property type="component" value="Chromosome"/>
</dbReference>
<reference evidence="1 2" key="1">
    <citation type="submission" date="2016-11" db="EMBL/GenBank/DDBJ databases">
        <title>Trade-off between light-utilization and light-protection in marine flavobacteria.</title>
        <authorList>
            <person name="Kumagai Y."/>
        </authorList>
    </citation>
    <scope>NUCLEOTIDE SEQUENCE [LARGE SCALE GENOMIC DNA]</scope>
    <source>
        <strain evidence="1 2">NBRC 107125</strain>
    </source>
</reference>
<evidence type="ECO:0000313" key="2">
    <source>
        <dbReference type="Proteomes" id="UP000193450"/>
    </source>
</evidence>
<dbReference type="AlphaFoldDB" id="A0A1X9NFW1"/>
<accession>A0A1X9NFW1</accession>
<keyword evidence="2" id="KW-1185">Reference proteome</keyword>
<protein>
    <submittedName>
        <fullName evidence="1">Uncharacterized protein</fullName>
    </submittedName>
</protein>
<dbReference type="EMBL" id="CP019343">
    <property type="protein sequence ID" value="ARN75302.1"/>
    <property type="molecule type" value="Genomic_DNA"/>
</dbReference>